<dbReference type="Gene3D" id="3.30.559.10">
    <property type="entry name" value="Chloramphenicol acetyltransferase-like domain"/>
    <property type="match status" value="2"/>
</dbReference>
<protein>
    <submittedName>
        <fullName evidence="3">Phenolic glucoside malonyltransferase 2</fullName>
        <ecNumber evidence="3">2.3.1.-</ecNumber>
        <ecNumber evidence="3">2.3.1.64</ecNumber>
    </submittedName>
</protein>
<dbReference type="SUPFAM" id="SSF52777">
    <property type="entry name" value="CoA-dependent acyltransferases"/>
    <property type="match status" value="1"/>
</dbReference>
<reference evidence="3 4" key="1">
    <citation type="journal article" date="2017" name="Nature">
        <title>The Apostasia genome and the evolution of orchids.</title>
        <authorList>
            <person name="Zhang G.Q."/>
            <person name="Liu K.W."/>
            <person name="Li Z."/>
            <person name="Lohaus R."/>
            <person name="Hsiao Y.Y."/>
            <person name="Niu S.C."/>
            <person name="Wang J.Y."/>
            <person name="Lin Y.C."/>
            <person name="Xu Q."/>
            <person name="Chen L.J."/>
            <person name="Yoshida K."/>
            <person name="Fujiwara S."/>
            <person name="Wang Z.W."/>
            <person name="Zhang Y.Q."/>
            <person name="Mitsuda N."/>
            <person name="Wang M."/>
            <person name="Liu G.H."/>
            <person name="Pecoraro L."/>
            <person name="Huang H.X."/>
            <person name="Xiao X.J."/>
            <person name="Lin M."/>
            <person name="Wu X.Y."/>
            <person name="Wu W.L."/>
            <person name="Chen Y.Y."/>
            <person name="Chang S.B."/>
            <person name="Sakamoto S."/>
            <person name="Ohme-Takagi M."/>
            <person name="Yagi M."/>
            <person name="Zeng S.J."/>
            <person name="Shen C.Y."/>
            <person name="Yeh C.M."/>
            <person name="Luo Y.B."/>
            <person name="Tsai W.C."/>
            <person name="Van de Peer Y."/>
            <person name="Liu Z.J."/>
        </authorList>
    </citation>
    <scope>NUCLEOTIDE SEQUENCE [LARGE SCALE GENOMIC DNA]</scope>
    <source>
        <strain evidence="4">cv. Shenzhen</strain>
        <tissue evidence="3">Stem</tissue>
    </source>
</reference>
<dbReference type="EC" id="2.3.1.64" evidence="3"/>
<evidence type="ECO:0000256" key="2">
    <source>
        <dbReference type="ARBA" id="ARBA00023315"/>
    </source>
</evidence>
<dbReference type="Pfam" id="PF02458">
    <property type="entry name" value="Transferase"/>
    <property type="match status" value="1"/>
</dbReference>
<accession>A0A2I0BF85</accession>
<keyword evidence="1 3" id="KW-0808">Transferase</keyword>
<dbReference type="InterPro" id="IPR023213">
    <property type="entry name" value="CAT-like_dom_sf"/>
</dbReference>
<evidence type="ECO:0000313" key="3">
    <source>
        <dbReference type="EMBL" id="PKA66432.1"/>
    </source>
</evidence>
<name>A0A2I0BF85_9ASPA</name>
<dbReference type="InterPro" id="IPR051504">
    <property type="entry name" value="Plant_metabolite_acyltrans"/>
</dbReference>
<dbReference type="EC" id="2.3.1.-" evidence="3"/>
<dbReference type="Proteomes" id="UP000236161">
    <property type="component" value="Unassembled WGS sequence"/>
</dbReference>
<dbReference type="GO" id="GO:0047634">
    <property type="term" value="F:agmatine N4-coumaroyltransferase activity"/>
    <property type="evidence" value="ECO:0007669"/>
    <property type="project" value="UniProtKB-EC"/>
</dbReference>
<dbReference type="OrthoDB" id="1862401at2759"/>
<organism evidence="3 4">
    <name type="scientific">Apostasia shenzhenica</name>
    <dbReference type="NCBI Taxonomy" id="1088818"/>
    <lineage>
        <taxon>Eukaryota</taxon>
        <taxon>Viridiplantae</taxon>
        <taxon>Streptophyta</taxon>
        <taxon>Embryophyta</taxon>
        <taxon>Tracheophyta</taxon>
        <taxon>Spermatophyta</taxon>
        <taxon>Magnoliopsida</taxon>
        <taxon>Liliopsida</taxon>
        <taxon>Asparagales</taxon>
        <taxon>Orchidaceae</taxon>
        <taxon>Apostasioideae</taxon>
        <taxon>Apostasia</taxon>
    </lineage>
</organism>
<keyword evidence="2 3" id="KW-0012">Acyltransferase</keyword>
<dbReference type="EMBL" id="KZ451886">
    <property type="protein sequence ID" value="PKA66432.1"/>
    <property type="molecule type" value="Genomic_DNA"/>
</dbReference>
<gene>
    <name evidence="3" type="primary">PMAT2</name>
    <name evidence="3" type="ORF">AXF42_Ash007130</name>
</gene>
<evidence type="ECO:0000313" key="4">
    <source>
        <dbReference type="Proteomes" id="UP000236161"/>
    </source>
</evidence>
<keyword evidence="4" id="KW-1185">Reference proteome</keyword>
<sequence>MALRELEHCRISPAPAPASSRRPSLPFTFLDIPWLHLPAVERLFFYNLPISTSHFIESQLPNLKSSLSITLDQFYPLAGTARRRPSDGRFEIHCSDEDSVPLEVSEFLDVDFRDVSGRHPRSLDKLLPLIPHLPTSPEAQPLLAVKVTIFPSQGLCLAFKVHHVACDGFSSTHFIKSWAAACRIAVCGGGSPTPPPPSLDRSVISAPDSLYWKVAEDHEILQKKEIRQQIHRNVAPPAVGRSSSSCMMSATFTVAAEHVRRLKQRLHDKATEEGKPCSHCSTFSVSCAYAWVCVVKSRPQAADDVEARLFFAVDSRRRIRPTIPAHYFGNCLGSACFVRARAGELTGKDGVLVAGEAIGKEIEALEGADVYAEAAGIFPKIMEAIPHQPVTVAGSPRLRIYETDFGWGKPEKVEVTSIRETGAISMAESRDDEGGVEIGIILPVDQIGKYAKHFSSDF</sequence>
<evidence type="ECO:0000256" key="1">
    <source>
        <dbReference type="ARBA" id="ARBA00022679"/>
    </source>
</evidence>
<dbReference type="STRING" id="1088818.A0A2I0BF85"/>
<dbReference type="AlphaFoldDB" id="A0A2I0BF85"/>
<proteinExistence type="predicted"/>
<dbReference type="PANTHER" id="PTHR31625">
    <property type="match status" value="1"/>
</dbReference>